<dbReference type="SUPFAM" id="SSF48179">
    <property type="entry name" value="6-phosphogluconate dehydrogenase C-terminal domain-like"/>
    <property type="match status" value="1"/>
</dbReference>
<dbReference type="GO" id="GO:0000271">
    <property type="term" value="P:polysaccharide biosynthetic process"/>
    <property type="evidence" value="ECO:0007669"/>
    <property type="project" value="InterPro"/>
</dbReference>
<dbReference type="PIRSF" id="PIRSF500134">
    <property type="entry name" value="UDPglc_DH_bac"/>
    <property type="match status" value="1"/>
</dbReference>
<comment type="catalytic activity">
    <reaction evidence="7 8">
        <text>UDP-alpha-D-glucose + 2 NAD(+) + H2O = UDP-alpha-D-glucuronate + 2 NADH + 3 H(+)</text>
        <dbReference type="Rhea" id="RHEA:23596"/>
        <dbReference type="ChEBI" id="CHEBI:15377"/>
        <dbReference type="ChEBI" id="CHEBI:15378"/>
        <dbReference type="ChEBI" id="CHEBI:57540"/>
        <dbReference type="ChEBI" id="CHEBI:57945"/>
        <dbReference type="ChEBI" id="CHEBI:58052"/>
        <dbReference type="ChEBI" id="CHEBI:58885"/>
        <dbReference type="EC" id="1.1.1.22"/>
    </reaction>
</comment>
<dbReference type="Pfam" id="PF00984">
    <property type="entry name" value="UDPG_MGDP_dh"/>
    <property type="match status" value="1"/>
</dbReference>
<feature type="binding site" evidence="10">
    <location>
        <position position="127"/>
    </location>
    <ligand>
        <name>NAD(+)</name>
        <dbReference type="ChEBI" id="CHEBI:57540"/>
    </ligand>
</feature>
<evidence type="ECO:0000256" key="10">
    <source>
        <dbReference type="PIRSR" id="PIRSR500134-3"/>
    </source>
</evidence>
<dbReference type="GO" id="GO:0006065">
    <property type="term" value="P:UDP-glucuronate biosynthetic process"/>
    <property type="evidence" value="ECO:0007669"/>
    <property type="project" value="UniProtKB-UniPathway"/>
</dbReference>
<keyword evidence="5 8" id="KW-0560">Oxidoreductase</keyword>
<dbReference type="PANTHER" id="PTHR43750">
    <property type="entry name" value="UDP-GLUCOSE 6-DEHYDROGENASE TUAD"/>
    <property type="match status" value="1"/>
</dbReference>
<comment type="similarity">
    <text evidence="2 8">Belongs to the UDP-glucose/GDP-mannose dehydrogenase family.</text>
</comment>
<proteinExistence type="inferred from homology"/>
<dbReference type="InterPro" id="IPR036291">
    <property type="entry name" value="NAD(P)-bd_dom_sf"/>
</dbReference>
<dbReference type="EC" id="1.1.1.22" evidence="3 8"/>
<evidence type="ECO:0000256" key="8">
    <source>
        <dbReference type="PIRNR" id="PIRNR000124"/>
    </source>
</evidence>
<evidence type="ECO:0000256" key="2">
    <source>
        <dbReference type="ARBA" id="ARBA00006601"/>
    </source>
</evidence>
<reference evidence="12 13" key="1">
    <citation type="submission" date="2020-05" db="EMBL/GenBank/DDBJ databases">
        <title>Thiomicrorhabdus sediminis sp.nov. and Thiomicrorhabdus xiamenensis sp.nov., novel sulfur-oxidizing bacteria isolated from coastal sediment.</title>
        <authorList>
            <person name="Liu X."/>
        </authorList>
    </citation>
    <scope>NUCLEOTIDE SEQUENCE [LARGE SCALE GENOMIC DNA]</scope>
    <source>
        <strain evidence="12 13">G2</strain>
    </source>
</reference>
<dbReference type="SMART" id="SM00984">
    <property type="entry name" value="UDPG_MGDP_dh_C"/>
    <property type="match status" value="1"/>
</dbReference>
<feature type="binding site" evidence="9">
    <location>
        <position position="232"/>
    </location>
    <ligand>
        <name>substrate</name>
    </ligand>
</feature>
<dbReference type="PIRSF" id="PIRSF000124">
    <property type="entry name" value="UDPglc_GDPman_dh"/>
    <property type="match status" value="1"/>
</dbReference>
<dbReference type="InterPro" id="IPR014026">
    <property type="entry name" value="UDP-Glc/GDP-Man_DH_dimer"/>
</dbReference>
<protein>
    <recommendedName>
        <fullName evidence="4 8">UDP-glucose 6-dehydrogenase</fullName>
        <ecNumber evidence="3 8">1.1.1.22</ecNumber>
    </recommendedName>
</protein>
<dbReference type="InterPro" id="IPR001732">
    <property type="entry name" value="UDP-Glc/GDP-Man_DH_N"/>
</dbReference>
<evidence type="ECO:0000256" key="7">
    <source>
        <dbReference type="ARBA" id="ARBA00047473"/>
    </source>
</evidence>
<feature type="binding site" evidence="9">
    <location>
        <position position="179"/>
    </location>
    <ligand>
        <name>substrate</name>
    </ligand>
</feature>
<sequence length="414" mass="46610">MIINVFGSTISALVTAACLAETGNNVTLIGQIPNELAEPGLKKLLKQQMELETLQVSESHQVNADFHIFAYGDGDCSQALKITAKLAEEKHDNSCLIIRSNFSIHIVRDIIEAAQMPIIINPDFAPEGAAIEGFQRPDRTIIGATNGDAVAKFRRLLAPFNRFRDTFIQMTPESAILTKYATNVLIATRISLMNELALVAEQMNADIEEVRQGLGSDHRIGFSYLYSGVGFGGAYLERDLERVQTLIDESGSKENLLKSVYNINQQQKELLFRKLWTHYQCDLDKKKIAIWGVSYKPNTNSIDGAPSLVMIEALLHQGCELHIFDPKLDDIFQNWMQANLNSEQRSRIHTHATMYECLDQADALCVLTEWKSFWSPNFTTIREKMAAPVILDGRNLYDKIWLQENGFTYFGVGR</sequence>
<keyword evidence="13" id="KW-1185">Reference proteome</keyword>
<evidence type="ECO:0000256" key="4">
    <source>
        <dbReference type="ARBA" id="ARBA00015132"/>
    </source>
</evidence>
<keyword evidence="6 8" id="KW-0520">NAD</keyword>
<dbReference type="Gene3D" id="3.40.50.720">
    <property type="entry name" value="NAD(P)-binding Rossmann-like Domain"/>
    <property type="match status" value="2"/>
</dbReference>
<gene>
    <name evidence="12" type="ORF">HQN79_09620</name>
</gene>
<dbReference type="KEGG" id="txa:HQN79_09620"/>
<dbReference type="UniPathway" id="UPA00038">
    <property type="reaction ID" value="UER00491"/>
</dbReference>
<feature type="binding site" evidence="9">
    <location>
        <begin position="224"/>
        <end position="228"/>
    </location>
    <ligand>
        <name>substrate</name>
    </ligand>
</feature>
<evidence type="ECO:0000256" key="5">
    <source>
        <dbReference type="ARBA" id="ARBA00023002"/>
    </source>
</evidence>
<dbReference type="PANTHER" id="PTHR43750:SF3">
    <property type="entry name" value="UDP-GLUCOSE 6-DEHYDROGENASE TUAD"/>
    <property type="match status" value="1"/>
</dbReference>
<dbReference type="InterPro" id="IPR036220">
    <property type="entry name" value="UDP-Glc/GDP-Man_DH_C_sf"/>
</dbReference>
<name>A0A7D4NRA3_9GAMM</name>
<dbReference type="GO" id="GO:0051287">
    <property type="term" value="F:NAD binding"/>
    <property type="evidence" value="ECO:0007669"/>
    <property type="project" value="InterPro"/>
</dbReference>
<evidence type="ECO:0000256" key="3">
    <source>
        <dbReference type="ARBA" id="ARBA00012954"/>
    </source>
</evidence>
<accession>A0A7D4NRA3</accession>
<evidence type="ECO:0000256" key="9">
    <source>
        <dbReference type="PIRSR" id="PIRSR500134-2"/>
    </source>
</evidence>
<dbReference type="InterPro" id="IPR014027">
    <property type="entry name" value="UDP-Glc/GDP-Man_DH_C"/>
</dbReference>
<dbReference type="InterPro" id="IPR017476">
    <property type="entry name" value="UDP-Glc/GDP-Man"/>
</dbReference>
<dbReference type="InterPro" id="IPR028357">
    <property type="entry name" value="UDPglc_DH_bac"/>
</dbReference>
<evidence type="ECO:0000259" key="11">
    <source>
        <dbReference type="SMART" id="SM00984"/>
    </source>
</evidence>
<dbReference type="AlphaFoldDB" id="A0A7D4NRA3"/>
<dbReference type="NCBIfam" id="TIGR03026">
    <property type="entry name" value="NDP-sugDHase"/>
    <property type="match status" value="1"/>
</dbReference>
<feature type="binding site" evidence="9">
    <location>
        <begin position="124"/>
        <end position="127"/>
    </location>
    <ligand>
        <name>substrate</name>
    </ligand>
</feature>
<comment type="pathway">
    <text evidence="1">Nucleotide-sugar biosynthesis; UDP-alpha-D-glucuronate biosynthesis; UDP-alpha-D-glucuronate from UDP-alpha-D-glucose: step 1/1.</text>
</comment>
<dbReference type="SUPFAM" id="SSF52413">
    <property type="entry name" value="UDP-glucose/GDP-mannose dehydrogenase C-terminal domain"/>
    <property type="match status" value="1"/>
</dbReference>
<organism evidence="12 13">
    <name type="scientific">Thiomicrorhabdus xiamenensis</name>
    <dbReference type="NCBI Taxonomy" id="2739063"/>
    <lineage>
        <taxon>Bacteria</taxon>
        <taxon>Pseudomonadati</taxon>
        <taxon>Pseudomonadota</taxon>
        <taxon>Gammaproteobacteria</taxon>
        <taxon>Thiotrichales</taxon>
        <taxon>Piscirickettsiaceae</taxon>
        <taxon>Thiomicrorhabdus</taxon>
    </lineage>
</organism>
<dbReference type="SUPFAM" id="SSF51735">
    <property type="entry name" value="NAD(P)-binding Rossmann-fold domains"/>
    <property type="match status" value="1"/>
</dbReference>
<dbReference type="Pfam" id="PF03720">
    <property type="entry name" value="UDPG_MGDP_dh_C"/>
    <property type="match status" value="1"/>
</dbReference>
<evidence type="ECO:0000313" key="13">
    <source>
        <dbReference type="Proteomes" id="UP000504724"/>
    </source>
</evidence>
<evidence type="ECO:0000256" key="6">
    <source>
        <dbReference type="ARBA" id="ARBA00023027"/>
    </source>
</evidence>
<dbReference type="RefSeq" id="WP_173285969.1">
    <property type="nucleotide sequence ID" value="NZ_CP054020.1"/>
</dbReference>
<evidence type="ECO:0000313" key="12">
    <source>
        <dbReference type="EMBL" id="QKI89811.1"/>
    </source>
</evidence>
<feature type="binding site" evidence="9">
    <location>
        <position position="296"/>
    </location>
    <ligand>
        <name>substrate</name>
    </ligand>
</feature>
<dbReference type="Proteomes" id="UP000504724">
    <property type="component" value="Chromosome"/>
</dbReference>
<dbReference type="EMBL" id="CP054020">
    <property type="protein sequence ID" value="QKI89811.1"/>
    <property type="molecule type" value="Genomic_DNA"/>
</dbReference>
<dbReference type="GO" id="GO:0003979">
    <property type="term" value="F:UDP-glucose 6-dehydrogenase activity"/>
    <property type="evidence" value="ECO:0007669"/>
    <property type="project" value="UniProtKB-EC"/>
</dbReference>
<dbReference type="Gene3D" id="1.20.5.100">
    <property type="entry name" value="Cytochrome c1, transmembrane anchor, C-terminal"/>
    <property type="match status" value="1"/>
</dbReference>
<feature type="domain" description="UDP-glucose/GDP-mannose dehydrogenase C-terminal" evidence="11">
    <location>
        <begin position="289"/>
        <end position="399"/>
    </location>
</feature>
<dbReference type="InterPro" id="IPR008927">
    <property type="entry name" value="6-PGluconate_DH-like_C_sf"/>
</dbReference>
<evidence type="ECO:0000256" key="1">
    <source>
        <dbReference type="ARBA" id="ARBA00004701"/>
    </source>
</evidence>
<dbReference type="Pfam" id="PF03721">
    <property type="entry name" value="UDPG_MGDP_dh_N"/>
    <property type="match status" value="1"/>
</dbReference>